<comment type="caution">
    <text evidence="1">The sequence shown here is derived from an EMBL/GenBank/DDBJ whole genome shotgun (WGS) entry which is preliminary data.</text>
</comment>
<dbReference type="CDD" id="cd07812">
    <property type="entry name" value="SRPBCC"/>
    <property type="match status" value="1"/>
</dbReference>
<dbReference type="Gene3D" id="3.30.530.20">
    <property type="match status" value="1"/>
</dbReference>
<dbReference type="SUPFAM" id="SSF55961">
    <property type="entry name" value="Bet v1-like"/>
    <property type="match status" value="1"/>
</dbReference>
<sequence>MTRRTAAMEWTGARYADTPTVEVRTWVAAPPERVWALVTDIGLMPEMSEELQSVEWLDGATGPALGARFVGRSRHEALGEWASTSHVVELEPGRVFAWAVADPDRPSALWRFRLDPRDGGTELSQWMQLGPGPSGLSLAIERMPDKEQKIVFVRLREFERNMATTLEHLKRRAEG</sequence>
<keyword evidence="2" id="KW-1185">Reference proteome</keyword>
<proteinExistence type="predicted"/>
<gene>
    <name evidence="1" type="ORF">FHX46_003879</name>
</gene>
<dbReference type="InterPro" id="IPR023393">
    <property type="entry name" value="START-like_dom_sf"/>
</dbReference>
<accession>A0ABX0SWL7</accession>
<organism evidence="1 2">
    <name type="scientific">Amycolatopsis viridis</name>
    <dbReference type="NCBI Taxonomy" id="185678"/>
    <lineage>
        <taxon>Bacteria</taxon>
        <taxon>Bacillati</taxon>
        <taxon>Actinomycetota</taxon>
        <taxon>Actinomycetes</taxon>
        <taxon>Pseudonocardiales</taxon>
        <taxon>Pseudonocardiaceae</taxon>
        <taxon>Amycolatopsis</taxon>
    </lineage>
</organism>
<name>A0ABX0SWL7_9PSEU</name>
<evidence type="ECO:0000313" key="1">
    <source>
        <dbReference type="EMBL" id="NIH81349.1"/>
    </source>
</evidence>
<protein>
    <submittedName>
        <fullName evidence="1">Membrane protein</fullName>
    </submittedName>
</protein>
<dbReference type="Pfam" id="PF10604">
    <property type="entry name" value="Polyketide_cyc2"/>
    <property type="match status" value="1"/>
</dbReference>
<reference evidence="1 2" key="1">
    <citation type="submission" date="2020-03" db="EMBL/GenBank/DDBJ databases">
        <title>Sequencing the genomes of 1000 actinobacteria strains.</title>
        <authorList>
            <person name="Klenk H.-P."/>
        </authorList>
    </citation>
    <scope>NUCLEOTIDE SEQUENCE [LARGE SCALE GENOMIC DNA]</scope>
    <source>
        <strain evidence="1 2">DSM 45668</strain>
    </source>
</reference>
<dbReference type="Proteomes" id="UP000754495">
    <property type="component" value="Unassembled WGS sequence"/>
</dbReference>
<evidence type="ECO:0000313" key="2">
    <source>
        <dbReference type="Proteomes" id="UP000754495"/>
    </source>
</evidence>
<dbReference type="InterPro" id="IPR019587">
    <property type="entry name" value="Polyketide_cyclase/dehydratase"/>
</dbReference>
<dbReference type="EMBL" id="JAANOU010000001">
    <property type="protein sequence ID" value="NIH81349.1"/>
    <property type="molecule type" value="Genomic_DNA"/>
</dbReference>